<feature type="region of interest" description="Disordered" evidence="1">
    <location>
        <begin position="1"/>
        <end position="21"/>
    </location>
</feature>
<organism evidence="2 3">
    <name type="scientific">Leptothoe kymatousa TAU-MAC 1615</name>
    <dbReference type="NCBI Taxonomy" id="2364775"/>
    <lineage>
        <taxon>Bacteria</taxon>
        <taxon>Bacillati</taxon>
        <taxon>Cyanobacteriota</taxon>
        <taxon>Cyanophyceae</taxon>
        <taxon>Nodosilineales</taxon>
        <taxon>Cymatolegaceae</taxon>
        <taxon>Leptothoe</taxon>
        <taxon>Leptothoe kymatousa</taxon>
    </lineage>
</organism>
<gene>
    <name evidence="2" type="ORF">IXB28_03675</name>
</gene>
<dbReference type="RefSeq" id="WP_215617189.1">
    <property type="nucleotide sequence ID" value="NZ_JADOER010000004.1"/>
</dbReference>
<keyword evidence="3" id="KW-1185">Reference proteome</keyword>
<evidence type="ECO:0000313" key="2">
    <source>
        <dbReference type="EMBL" id="MBT9311294.1"/>
    </source>
</evidence>
<dbReference type="Proteomes" id="UP001196661">
    <property type="component" value="Unassembled WGS sequence"/>
</dbReference>
<protein>
    <submittedName>
        <fullName evidence="2">Isopeptide-forming domain-containing fimbrial protein</fullName>
    </submittedName>
</protein>
<evidence type="ECO:0000256" key="1">
    <source>
        <dbReference type="SAM" id="MobiDB-lite"/>
    </source>
</evidence>
<evidence type="ECO:0000313" key="3">
    <source>
        <dbReference type="Proteomes" id="UP001196661"/>
    </source>
</evidence>
<dbReference type="EMBL" id="JADOER010000004">
    <property type="protein sequence ID" value="MBT9311294.1"/>
    <property type="molecule type" value="Genomic_DNA"/>
</dbReference>
<sequence length="1285" mass="136429">MMNKAYTSFPNNSFSEDSQVSANNSAQDDLLNLAKSPQTKFWKKVVSGVSRTAAITTLTTTALIATSVDTKAEIIGFEYLVFQDGAAAVTAGPDPTFPGGTDPGAGNDTVNGGIDYTGPGGVPDGSPDPGNGIARTLDIITYEGIYSADTDGSGAFTVSFTIDSQQEWVDINEQLSCPGATLSNNNRTITCNVSSATPSETGSLYVDAIVRGDNAHGDIVEASASLDQGVNNPTPMLKYPSQDPDLDGNLEVQVSAKPQADLVKDNAAIRRLGQITMSSDGNSEGVVYVFPLSILVQGGVGSEALQSTINITDVIWDGTEGITPNSLLYTWGTDVDGCAPNASGSGIGTSGDLPFGSVALTANDDRAVSDSGTWTCTQSAPGGDISITIQDADTSGTHRPERNYWGRSLNADETWLVAGGVAIWIPLDDIPLNNAADTREGGSRNVINKYSFLTTPSVSGANNVEPDASDPDPNNHDDFIVYRPTPGGFTQKFYRNVYDPTSSESNINNYWQVLYPMTHRRSGDGLVAAAQAFGGAIRLGNNGSGVLEDIAVCEAIDNLTQKLADPAVHGNFSNYVQIYQTGGTTPVIEYGTGGSGTYLNDSNQTIRYYANYAEQRTATCEDGDSPDGWYTDPTQVPGGLEAITRIRVYPQKTATDDPAAQFGTLPQGTELRFVVHLEALGRDPRDQSIYPVDGSHILPNHVTWTTTSIPSVQTDTSADTLGWRADGYNPDSHSGGDDGDRITLTSAITRIDKTVNNGNDTVVAEAESTVEFELQPSITSFSANPPAATIIIEDALPPELVYELGSANVAPVSVEPHPDQTNFPGYTLITWNLGQVTPGDTISPITFEAKVREDNTAGGTATNTATVAGYDYKGELVDYSSEALRSDDADVRFSNTAKFRIFKQSPAPLVELDLINADDANFSKINTDGTIDVVYDLFFSNLSNNTVGATDFIDVLPYNGDSGASPDGRTPTPSNFTGDLSFDSISEVDDAGNPITLNGFTFLFTNESRDDINPNPTDASNDLATGSTTWCALADFGTTDCPANNSEVTAVRVQMTAVPGNAPTRQVRLVLEGSDMVGNDTYTNDFSGKPPGLQLITAPDAIVRTVTRPGLVLVKRLTAINGTPITNVVDDTYDDPATATIDESQFDNHAYWPNGFLQGDITRDDIQPDDDLEYTIYFMSNGFGDLTNLNICDMVPQYTSYLPDTMRLSLGTSSTTTALTDNADTDGGRFFSPGVLPLVPCPQPANNQGAVVFNLVNNPDTLPGATGVGTPANAFGFVRFEVDVD</sequence>
<reference evidence="2 3" key="1">
    <citation type="journal article" date="2021" name="Mar. Drugs">
        <title>Genome Reduction and Secondary Metabolism of the Marine Sponge-Associated Cyanobacterium Leptothoe.</title>
        <authorList>
            <person name="Konstantinou D."/>
            <person name="Popin R.V."/>
            <person name="Fewer D.P."/>
            <person name="Sivonen K."/>
            <person name="Gkelis S."/>
        </authorList>
    </citation>
    <scope>NUCLEOTIDE SEQUENCE [LARGE SCALE GENOMIC DNA]</scope>
    <source>
        <strain evidence="2 3">TAU-MAC 1615</strain>
    </source>
</reference>
<comment type="caution">
    <text evidence="2">The sequence shown here is derived from an EMBL/GenBank/DDBJ whole genome shotgun (WGS) entry which is preliminary data.</text>
</comment>
<accession>A0ABS5Y1I5</accession>
<proteinExistence type="predicted"/>
<name>A0ABS5Y1I5_9CYAN</name>